<evidence type="ECO:0000256" key="6">
    <source>
        <dbReference type="SAM" id="MobiDB-lite"/>
    </source>
</evidence>
<keyword evidence="2" id="KW-0805">Transcription regulation</keyword>
<dbReference type="GO" id="GO:0000981">
    <property type="term" value="F:DNA-binding transcription factor activity, RNA polymerase II-specific"/>
    <property type="evidence" value="ECO:0007669"/>
    <property type="project" value="TreeGrafter"/>
</dbReference>
<keyword evidence="5" id="KW-0539">Nucleus</keyword>
<evidence type="ECO:0000256" key="1">
    <source>
        <dbReference type="ARBA" id="ARBA00022473"/>
    </source>
</evidence>
<evidence type="ECO:0000256" key="3">
    <source>
        <dbReference type="ARBA" id="ARBA00023125"/>
    </source>
</evidence>
<sequence>MYDYKKSACDRERTRMRDMNRAYGLLGEKLQACKPPGKKLSKIESLSHNSSTQRRNKRKVNSFEEQVQEHLKASDVYTEDDGDDDDEFFLLWIHTFSEKLAQSRMVWVPSRMSLLGKVVSTGGWGLMDLGNGDVGCQGRAVIRLAIRYIRHLQAVLELDEDMESVSSLSSQYQEGYYYHYPSYHSYPTVSPSHVYWGQDTEYQIQYHPTSYQ</sequence>
<dbReference type="GO" id="GO:0000978">
    <property type="term" value="F:RNA polymerase II cis-regulatory region sequence-specific DNA binding"/>
    <property type="evidence" value="ECO:0007669"/>
    <property type="project" value="TreeGrafter"/>
</dbReference>
<keyword evidence="1" id="KW-0217">Developmental protein</keyword>
<reference evidence="8" key="1">
    <citation type="submission" date="2020-11" db="EMBL/GenBank/DDBJ databases">
        <authorList>
            <person name="Tran Van P."/>
        </authorList>
    </citation>
    <scope>NUCLEOTIDE SEQUENCE</scope>
</reference>
<gene>
    <name evidence="8" type="ORF">TDIB3V08_LOCUS10235</name>
</gene>
<evidence type="ECO:0000256" key="4">
    <source>
        <dbReference type="ARBA" id="ARBA00023163"/>
    </source>
</evidence>
<dbReference type="Gene3D" id="4.10.280.10">
    <property type="entry name" value="Helix-loop-helix DNA-binding domain"/>
    <property type="match status" value="1"/>
</dbReference>
<accession>A0A7R8VSN5</accession>
<feature type="domain" description="BHLH" evidence="7">
    <location>
        <begin position="5"/>
        <end position="47"/>
    </location>
</feature>
<dbReference type="GO" id="GO:0046983">
    <property type="term" value="F:protein dimerization activity"/>
    <property type="evidence" value="ECO:0007669"/>
    <property type="project" value="InterPro"/>
</dbReference>
<name>A0A7R8VSN5_TIMDO</name>
<dbReference type="AlphaFoldDB" id="A0A7R8VSN5"/>
<keyword evidence="4" id="KW-0804">Transcription</keyword>
<organism evidence="8">
    <name type="scientific">Timema douglasi</name>
    <name type="common">Walking stick</name>
    <dbReference type="NCBI Taxonomy" id="61478"/>
    <lineage>
        <taxon>Eukaryota</taxon>
        <taxon>Metazoa</taxon>
        <taxon>Ecdysozoa</taxon>
        <taxon>Arthropoda</taxon>
        <taxon>Hexapoda</taxon>
        <taxon>Insecta</taxon>
        <taxon>Pterygota</taxon>
        <taxon>Neoptera</taxon>
        <taxon>Polyneoptera</taxon>
        <taxon>Phasmatodea</taxon>
        <taxon>Timematodea</taxon>
        <taxon>Timematoidea</taxon>
        <taxon>Timematidae</taxon>
        <taxon>Timema</taxon>
    </lineage>
</organism>
<dbReference type="EMBL" id="OA571612">
    <property type="protein sequence ID" value="CAD7204073.1"/>
    <property type="molecule type" value="Genomic_DNA"/>
</dbReference>
<dbReference type="InterPro" id="IPR040259">
    <property type="entry name" value="Mesogenin/MesP"/>
</dbReference>
<dbReference type="PANTHER" id="PTHR20937">
    <property type="entry name" value="IP14615P"/>
    <property type="match status" value="1"/>
</dbReference>
<feature type="region of interest" description="Disordered" evidence="6">
    <location>
        <begin position="38"/>
        <end position="60"/>
    </location>
</feature>
<evidence type="ECO:0000256" key="5">
    <source>
        <dbReference type="ARBA" id="ARBA00023242"/>
    </source>
</evidence>
<dbReference type="GO" id="GO:0005634">
    <property type="term" value="C:nucleus"/>
    <property type="evidence" value="ECO:0007669"/>
    <property type="project" value="TreeGrafter"/>
</dbReference>
<evidence type="ECO:0000256" key="2">
    <source>
        <dbReference type="ARBA" id="ARBA00023015"/>
    </source>
</evidence>
<protein>
    <recommendedName>
        <fullName evidence="7">BHLH domain-containing protein</fullName>
    </recommendedName>
</protein>
<dbReference type="SUPFAM" id="SSF47459">
    <property type="entry name" value="HLH, helix-loop-helix DNA-binding domain"/>
    <property type="match status" value="1"/>
</dbReference>
<dbReference type="GO" id="GO:0001707">
    <property type="term" value="P:mesoderm formation"/>
    <property type="evidence" value="ECO:0007669"/>
    <property type="project" value="TreeGrafter"/>
</dbReference>
<keyword evidence="3" id="KW-0238">DNA-binding</keyword>
<evidence type="ECO:0000259" key="7">
    <source>
        <dbReference type="Pfam" id="PF00010"/>
    </source>
</evidence>
<evidence type="ECO:0000313" key="8">
    <source>
        <dbReference type="EMBL" id="CAD7204073.1"/>
    </source>
</evidence>
<dbReference type="InterPro" id="IPR036638">
    <property type="entry name" value="HLH_DNA-bd_sf"/>
</dbReference>
<dbReference type="InterPro" id="IPR011598">
    <property type="entry name" value="bHLH_dom"/>
</dbReference>
<dbReference type="PANTHER" id="PTHR20937:SF3">
    <property type="entry name" value="IP14615P"/>
    <property type="match status" value="1"/>
</dbReference>
<feature type="compositionally biased region" description="Polar residues" evidence="6">
    <location>
        <begin position="44"/>
        <end position="53"/>
    </location>
</feature>
<proteinExistence type="predicted"/>
<dbReference type="Pfam" id="PF00010">
    <property type="entry name" value="HLH"/>
    <property type="match status" value="1"/>
</dbReference>